<dbReference type="RefSeq" id="WP_168671145.1">
    <property type="nucleotide sequence ID" value="NZ_JAAVTK010000001.1"/>
</dbReference>
<evidence type="ECO:0000256" key="7">
    <source>
        <dbReference type="ARBA" id="ARBA00023237"/>
    </source>
</evidence>
<dbReference type="InterPro" id="IPR012910">
    <property type="entry name" value="Plug_dom"/>
</dbReference>
<dbReference type="EMBL" id="JAAVTK010000001">
    <property type="protein sequence ID" value="NKI87472.1"/>
    <property type="molecule type" value="Genomic_DNA"/>
</dbReference>
<dbReference type="PROSITE" id="PS52016">
    <property type="entry name" value="TONB_DEPENDENT_REC_3"/>
    <property type="match status" value="1"/>
</dbReference>
<keyword evidence="6 8" id="KW-0472">Membrane</keyword>
<comment type="caution">
    <text evidence="13">The sequence shown here is derived from an EMBL/GenBank/DDBJ whole genome shotgun (WGS) entry which is preliminary data.</text>
</comment>
<feature type="domain" description="TonB-dependent receptor-like beta-barrel" evidence="11">
    <location>
        <begin position="411"/>
        <end position="872"/>
    </location>
</feature>
<comment type="subcellular location">
    <subcellularLocation>
        <location evidence="1 8">Cell outer membrane</location>
        <topology evidence="1 8">Multi-pass membrane protein</topology>
    </subcellularLocation>
</comment>
<protein>
    <submittedName>
        <fullName evidence="13">TonB-linked SusC/RagA family outer membrane protein</fullName>
    </submittedName>
</protein>
<name>A0ABX1HEH6_9BACT</name>
<dbReference type="Pfam" id="PF07715">
    <property type="entry name" value="Plug"/>
    <property type="match status" value="1"/>
</dbReference>
<keyword evidence="2 8" id="KW-0813">Transport</keyword>
<organism evidence="13 14">
    <name type="scientific">Hymenobacter artigasi</name>
    <dbReference type="NCBI Taxonomy" id="2719616"/>
    <lineage>
        <taxon>Bacteria</taxon>
        <taxon>Pseudomonadati</taxon>
        <taxon>Bacteroidota</taxon>
        <taxon>Cytophagia</taxon>
        <taxon>Cytophagales</taxon>
        <taxon>Hymenobacteraceae</taxon>
        <taxon>Hymenobacter</taxon>
    </lineage>
</organism>
<accession>A0ABX1HEH6</accession>
<dbReference type="SUPFAM" id="SSF49464">
    <property type="entry name" value="Carboxypeptidase regulatory domain-like"/>
    <property type="match status" value="1"/>
</dbReference>
<dbReference type="InterPro" id="IPR023997">
    <property type="entry name" value="TonB-dep_OMP_SusC/RagA_CS"/>
</dbReference>
<dbReference type="InterPro" id="IPR039426">
    <property type="entry name" value="TonB-dep_rcpt-like"/>
</dbReference>
<keyword evidence="14" id="KW-1185">Reference proteome</keyword>
<dbReference type="InterPro" id="IPR000531">
    <property type="entry name" value="Beta-barrel_TonB"/>
</dbReference>
<keyword evidence="5 9" id="KW-0798">TonB box</keyword>
<feature type="chain" id="PRO_5046128774" evidence="10">
    <location>
        <begin position="22"/>
        <end position="1107"/>
    </location>
</feature>
<evidence type="ECO:0000256" key="10">
    <source>
        <dbReference type="SAM" id="SignalP"/>
    </source>
</evidence>
<evidence type="ECO:0000259" key="12">
    <source>
        <dbReference type="Pfam" id="PF07715"/>
    </source>
</evidence>
<dbReference type="NCBIfam" id="TIGR04057">
    <property type="entry name" value="SusC_RagA_signa"/>
    <property type="match status" value="1"/>
</dbReference>
<keyword evidence="4 8" id="KW-0812">Transmembrane</keyword>
<evidence type="ECO:0000259" key="11">
    <source>
        <dbReference type="Pfam" id="PF00593"/>
    </source>
</evidence>
<comment type="similarity">
    <text evidence="8 9">Belongs to the TonB-dependent receptor family.</text>
</comment>
<proteinExistence type="inferred from homology"/>
<evidence type="ECO:0000313" key="14">
    <source>
        <dbReference type="Proteomes" id="UP000717634"/>
    </source>
</evidence>
<reference evidence="13 14" key="1">
    <citation type="submission" date="2020-03" db="EMBL/GenBank/DDBJ databases">
        <title>Genomic Encyclopedia of Type Strains, Phase IV (KMG-V): Genome sequencing to study the core and pangenomes of soil and plant-associated prokaryotes.</title>
        <authorList>
            <person name="Whitman W."/>
        </authorList>
    </citation>
    <scope>NUCLEOTIDE SEQUENCE [LARGE SCALE GENOMIC DNA]</scope>
    <source>
        <strain evidence="13 14">1B</strain>
    </source>
</reference>
<dbReference type="Gene3D" id="2.170.130.10">
    <property type="entry name" value="TonB-dependent receptor, plug domain"/>
    <property type="match status" value="1"/>
</dbReference>
<keyword evidence="10" id="KW-0732">Signal</keyword>
<dbReference type="Proteomes" id="UP000717634">
    <property type="component" value="Unassembled WGS sequence"/>
</dbReference>
<keyword evidence="7 8" id="KW-0998">Cell outer membrane</keyword>
<evidence type="ECO:0000256" key="1">
    <source>
        <dbReference type="ARBA" id="ARBA00004571"/>
    </source>
</evidence>
<dbReference type="InterPro" id="IPR037066">
    <property type="entry name" value="Plug_dom_sf"/>
</dbReference>
<evidence type="ECO:0000256" key="2">
    <source>
        <dbReference type="ARBA" id="ARBA00022448"/>
    </source>
</evidence>
<dbReference type="Gene3D" id="2.40.170.20">
    <property type="entry name" value="TonB-dependent receptor, beta-barrel domain"/>
    <property type="match status" value="1"/>
</dbReference>
<gene>
    <name evidence="13" type="ORF">HBN54_000051</name>
</gene>
<feature type="domain" description="TonB-dependent receptor plug" evidence="12">
    <location>
        <begin position="117"/>
        <end position="224"/>
    </location>
</feature>
<sequence length="1107" mass="119966">MKKHLLLLCLLLLGSIGLAVAQSRQVQGVVKAADGETLPGVTVLVEGTTNGASTGPNGDFSITLPANSSNVSLRFSYVGYVSQAVKVGDKATINVTLVADSKQLDDVVVIGFQEVQRRDVTGSVASVNAQQIKDVPVNSAAEALAGRLAGVQVTSSEGQPGSSVQVRVRGGGSITQDNSPLYVVDGVQVENALAVLSPQDIASVDVLKDASATAIYGARGANGVVIITTKGGKEGRTTVTYNGFAGFRRIVKTLPVLQSADYVDYAYEKSRISGGSSLSAFKNRFGSTTFRDQRPYSSTVPGYDTLGVSRNADFINWQDRVFGGDAFQQTHNISVAGGAKGTTYSLSLTRNDENGIQLNTGFVRNLVNFRLDHKANDKFRVGFSSRLTDQVITGGGTTGSTTASTTSTRLRNSLVYLPIVTSQQLNAGIPVDDYPDDEFFSASNSLSNPILTINNETRKNRSRVFNLSGNASYNFTKNLSFRSTLGFDYTTARLEDFYGQYSPAVRTQSGLPYISINTGQAVTLNNSNVLSYTLKFGKNTFDGVVGEETYQRRNPFLNVTSYYLPKAIGFDRAVDNIGQRDPSAPTTPQLGPQTGVTEDSHLLSGFGRLNYNYDGKYLFTATFRADGSSKFKGSNKVGYFPAASAAWRFSQEKFMEPFAATITDAKLRLSYGLSGNNRINDFLYDPLFGTSGPLNPIPNTYYALNDNLTPGIAATSLANPNLKWETTASTNVGLDLGLFNNRVQFTADAYYNRTSDLLLNLSINPSSGYTTQLINIGSTSNRGLELQLTGTVIKTPDFSWSANTNFSFNRNRVEDLGGSAALPIQYSGWASTAITGDYYVAVGQPVGLMYGYVTDFDNGSKGFYTADDFKGYNTATNQWILKDGVKSDKGITGFSSGEVTPGTIKLKDINGDGVIDTNDRQVIGNANPKFTGGLNQQFSYKGFDASIFLNWVVGNDIYNANKIELTSYLANGNLANGLAIMKDRYRQIDENGAIITDVATSARVNQNASIWSPTRQLFLHSWAIEDGSFLRINNVTMGYTLPRSISQYARLQSARFYVTLNNIYTFTKYTGFDPEVNTRRSTSLTPGVDYAAYPRSRAFLFGMNLTF</sequence>
<evidence type="ECO:0000256" key="4">
    <source>
        <dbReference type="ARBA" id="ARBA00022692"/>
    </source>
</evidence>
<dbReference type="InterPro" id="IPR023996">
    <property type="entry name" value="TonB-dep_OMP_SusC/RagA"/>
</dbReference>
<evidence type="ECO:0000256" key="8">
    <source>
        <dbReference type="PROSITE-ProRule" id="PRU01360"/>
    </source>
</evidence>
<evidence type="ECO:0000256" key="6">
    <source>
        <dbReference type="ARBA" id="ARBA00023136"/>
    </source>
</evidence>
<dbReference type="Gene3D" id="2.60.40.1120">
    <property type="entry name" value="Carboxypeptidase-like, regulatory domain"/>
    <property type="match status" value="1"/>
</dbReference>
<dbReference type="InterPro" id="IPR008969">
    <property type="entry name" value="CarboxyPept-like_regulatory"/>
</dbReference>
<dbReference type="NCBIfam" id="TIGR04056">
    <property type="entry name" value="OMP_RagA_SusC"/>
    <property type="match status" value="1"/>
</dbReference>
<evidence type="ECO:0000256" key="5">
    <source>
        <dbReference type="ARBA" id="ARBA00023077"/>
    </source>
</evidence>
<keyword evidence="3 8" id="KW-1134">Transmembrane beta strand</keyword>
<dbReference type="Pfam" id="PF13715">
    <property type="entry name" value="CarbopepD_reg_2"/>
    <property type="match status" value="1"/>
</dbReference>
<evidence type="ECO:0000313" key="13">
    <source>
        <dbReference type="EMBL" id="NKI87472.1"/>
    </source>
</evidence>
<dbReference type="InterPro" id="IPR036942">
    <property type="entry name" value="Beta-barrel_TonB_sf"/>
</dbReference>
<feature type="signal peptide" evidence="10">
    <location>
        <begin position="1"/>
        <end position="21"/>
    </location>
</feature>
<dbReference type="Pfam" id="PF00593">
    <property type="entry name" value="TonB_dep_Rec_b-barrel"/>
    <property type="match status" value="1"/>
</dbReference>
<evidence type="ECO:0000256" key="9">
    <source>
        <dbReference type="RuleBase" id="RU003357"/>
    </source>
</evidence>
<evidence type="ECO:0000256" key="3">
    <source>
        <dbReference type="ARBA" id="ARBA00022452"/>
    </source>
</evidence>
<dbReference type="SUPFAM" id="SSF56935">
    <property type="entry name" value="Porins"/>
    <property type="match status" value="1"/>
</dbReference>